<evidence type="ECO:0000256" key="6">
    <source>
        <dbReference type="ARBA" id="ARBA00022842"/>
    </source>
</evidence>
<evidence type="ECO:0000256" key="3">
    <source>
        <dbReference type="ARBA" id="ARBA00022723"/>
    </source>
</evidence>
<evidence type="ECO:0000256" key="1">
    <source>
        <dbReference type="ARBA" id="ARBA00001946"/>
    </source>
</evidence>
<dbReference type="GO" id="GO:0046872">
    <property type="term" value="F:metal ion binding"/>
    <property type="evidence" value="ECO:0007669"/>
    <property type="project" value="UniProtKB-KW"/>
</dbReference>
<proteinExistence type="predicted"/>
<dbReference type="PANTHER" id="PTHR13058:SF22">
    <property type="entry name" value="EXODEOXYRIBONUCLEASE III"/>
    <property type="match status" value="1"/>
</dbReference>
<evidence type="ECO:0000256" key="7">
    <source>
        <dbReference type="SAM" id="MobiDB-lite"/>
    </source>
</evidence>
<keyword evidence="5" id="KW-0269">Exonuclease</keyword>
<dbReference type="GO" id="GO:0005737">
    <property type="term" value="C:cytoplasm"/>
    <property type="evidence" value="ECO:0007669"/>
    <property type="project" value="TreeGrafter"/>
</dbReference>
<dbReference type="Gene3D" id="3.30.420.10">
    <property type="entry name" value="Ribonuclease H-like superfamily/Ribonuclease H"/>
    <property type="match status" value="1"/>
</dbReference>
<keyword evidence="3" id="KW-0479">Metal-binding</keyword>
<keyword evidence="6" id="KW-0460">Magnesium</keyword>
<feature type="region of interest" description="Disordered" evidence="7">
    <location>
        <begin position="1"/>
        <end position="45"/>
    </location>
</feature>
<dbReference type="GO" id="GO:0003676">
    <property type="term" value="F:nucleic acid binding"/>
    <property type="evidence" value="ECO:0007669"/>
    <property type="project" value="InterPro"/>
</dbReference>
<feature type="compositionally biased region" description="Basic and acidic residues" evidence="7">
    <location>
        <begin position="24"/>
        <end position="35"/>
    </location>
</feature>
<keyword evidence="4" id="KW-0378">Hydrolase</keyword>
<evidence type="ECO:0000256" key="2">
    <source>
        <dbReference type="ARBA" id="ARBA00022722"/>
    </source>
</evidence>
<dbReference type="InterPro" id="IPR036397">
    <property type="entry name" value="RNaseH_sf"/>
</dbReference>
<dbReference type="InterPro" id="IPR012337">
    <property type="entry name" value="RNaseH-like_sf"/>
</dbReference>
<protein>
    <submittedName>
        <fullName evidence="8">Uncharacterized protein</fullName>
    </submittedName>
</protein>
<dbReference type="AlphaFoldDB" id="K1QH20"/>
<sequence length="175" mass="19479">MDGNRVKKREKMSLPETKRRRLILKQERANQKDASEVSEGSTYQSVRQGAMPHITQIGAVEMESGEAFSTYVLPKISIEPGAEQATGKVYDGTSVFANGLKVAAVPIREALLNFLKWLSTLRNCEVVLVAHNGRVFDFRVLSNAVVRTGLQKQFLDKVSGFTDSLSLIRSKHKKT</sequence>
<dbReference type="PANTHER" id="PTHR13058">
    <property type="entry name" value="THREE PRIME REPAIR EXONUCLEASE 1, 2"/>
    <property type="match status" value="1"/>
</dbReference>
<organism evidence="8">
    <name type="scientific">Magallana gigas</name>
    <name type="common">Pacific oyster</name>
    <name type="synonym">Crassostrea gigas</name>
    <dbReference type="NCBI Taxonomy" id="29159"/>
    <lineage>
        <taxon>Eukaryota</taxon>
        <taxon>Metazoa</taxon>
        <taxon>Spiralia</taxon>
        <taxon>Lophotrochozoa</taxon>
        <taxon>Mollusca</taxon>
        <taxon>Bivalvia</taxon>
        <taxon>Autobranchia</taxon>
        <taxon>Pteriomorphia</taxon>
        <taxon>Ostreida</taxon>
        <taxon>Ostreoidea</taxon>
        <taxon>Ostreidae</taxon>
        <taxon>Magallana</taxon>
    </lineage>
</organism>
<dbReference type="SUPFAM" id="SSF53098">
    <property type="entry name" value="Ribonuclease H-like"/>
    <property type="match status" value="1"/>
</dbReference>
<evidence type="ECO:0000313" key="8">
    <source>
        <dbReference type="EMBL" id="EKC20936.1"/>
    </source>
</evidence>
<dbReference type="InterPro" id="IPR040393">
    <property type="entry name" value="TREX1/2"/>
</dbReference>
<dbReference type="GO" id="GO:0008296">
    <property type="term" value="F:3'-5'-DNA exonuclease activity"/>
    <property type="evidence" value="ECO:0007669"/>
    <property type="project" value="TreeGrafter"/>
</dbReference>
<gene>
    <name evidence="8" type="ORF">CGI_10004990</name>
</gene>
<reference evidence="8" key="1">
    <citation type="journal article" date="2012" name="Nature">
        <title>The oyster genome reveals stress adaptation and complexity of shell formation.</title>
        <authorList>
            <person name="Zhang G."/>
            <person name="Fang X."/>
            <person name="Guo X."/>
            <person name="Li L."/>
            <person name="Luo R."/>
            <person name="Xu F."/>
            <person name="Yang P."/>
            <person name="Zhang L."/>
            <person name="Wang X."/>
            <person name="Qi H."/>
            <person name="Xiong Z."/>
            <person name="Que H."/>
            <person name="Xie Y."/>
            <person name="Holland P.W."/>
            <person name="Paps J."/>
            <person name="Zhu Y."/>
            <person name="Wu F."/>
            <person name="Chen Y."/>
            <person name="Wang J."/>
            <person name="Peng C."/>
            <person name="Meng J."/>
            <person name="Yang L."/>
            <person name="Liu J."/>
            <person name="Wen B."/>
            <person name="Zhang N."/>
            <person name="Huang Z."/>
            <person name="Zhu Q."/>
            <person name="Feng Y."/>
            <person name="Mount A."/>
            <person name="Hedgecock D."/>
            <person name="Xu Z."/>
            <person name="Liu Y."/>
            <person name="Domazet-Loso T."/>
            <person name="Du Y."/>
            <person name="Sun X."/>
            <person name="Zhang S."/>
            <person name="Liu B."/>
            <person name="Cheng P."/>
            <person name="Jiang X."/>
            <person name="Li J."/>
            <person name="Fan D."/>
            <person name="Wang W."/>
            <person name="Fu W."/>
            <person name="Wang T."/>
            <person name="Wang B."/>
            <person name="Zhang J."/>
            <person name="Peng Z."/>
            <person name="Li Y."/>
            <person name="Li N."/>
            <person name="Wang J."/>
            <person name="Chen M."/>
            <person name="He Y."/>
            <person name="Tan F."/>
            <person name="Song X."/>
            <person name="Zheng Q."/>
            <person name="Huang R."/>
            <person name="Yang H."/>
            <person name="Du X."/>
            <person name="Chen L."/>
            <person name="Yang M."/>
            <person name="Gaffney P.M."/>
            <person name="Wang S."/>
            <person name="Luo L."/>
            <person name="She Z."/>
            <person name="Ming Y."/>
            <person name="Huang W."/>
            <person name="Zhang S."/>
            <person name="Huang B."/>
            <person name="Zhang Y."/>
            <person name="Qu T."/>
            <person name="Ni P."/>
            <person name="Miao G."/>
            <person name="Wang J."/>
            <person name="Wang Q."/>
            <person name="Steinberg C.E."/>
            <person name="Wang H."/>
            <person name="Li N."/>
            <person name="Qian L."/>
            <person name="Zhang G."/>
            <person name="Li Y."/>
            <person name="Yang H."/>
            <person name="Liu X."/>
            <person name="Wang J."/>
            <person name="Yin Y."/>
            <person name="Wang J."/>
        </authorList>
    </citation>
    <scope>NUCLEOTIDE SEQUENCE [LARGE SCALE GENOMIC DNA]</scope>
    <source>
        <strain evidence="8">05x7-T-G4-1.051#20</strain>
    </source>
</reference>
<comment type="cofactor">
    <cofactor evidence="1">
        <name>Mg(2+)</name>
        <dbReference type="ChEBI" id="CHEBI:18420"/>
    </cofactor>
</comment>
<feature type="compositionally biased region" description="Basic residues" evidence="7">
    <location>
        <begin position="1"/>
        <end position="10"/>
    </location>
</feature>
<dbReference type="GO" id="GO:0006308">
    <property type="term" value="P:DNA catabolic process"/>
    <property type="evidence" value="ECO:0007669"/>
    <property type="project" value="TreeGrafter"/>
</dbReference>
<keyword evidence="2" id="KW-0540">Nuclease</keyword>
<dbReference type="HOGENOM" id="CLU_1534054_0_0_1"/>
<accession>K1QH20</accession>
<evidence type="ECO:0000256" key="4">
    <source>
        <dbReference type="ARBA" id="ARBA00022801"/>
    </source>
</evidence>
<evidence type="ECO:0000256" key="5">
    <source>
        <dbReference type="ARBA" id="ARBA00022839"/>
    </source>
</evidence>
<dbReference type="EMBL" id="JH815989">
    <property type="protein sequence ID" value="EKC20936.1"/>
    <property type="molecule type" value="Genomic_DNA"/>
</dbReference>
<dbReference type="InParanoid" id="K1QH20"/>
<name>K1QH20_MAGGI</name>